<dbReference type="InterPro" id="IPR014529">
    <property type="entry name" value="UCP026631"/>
</dbReference>
<feature type="transmembrane region" description="Helical" evidence="1">
    <location>
        <begin position="58"/>
        <end position="80"/>
    </location>
</feature>
<dbReference type="STRING" id="1921764.BSR28_06575"/>
<dbReference type="AlphaFoldDB" id="A0A1Q5PLE9"/>
<dbReference type="PIRSF" id="PIRSF026631">
    <property type="entry name" value="UCP026631"/>
    <property type="match status" value="1"/>
</dbReference>
<dbReference type="RefSeq" id="WP_073709230.1">
    <property type="nucleotide sequence ID" value="NZ_MQSV01000003.1"/>
</dbReference>
<feature type="transmembrane region" description="Helical" evidence="1">
    <location>
        <begin position="258"/>
        <end position="284"/>
    </location>
</feature>
<protein>
    <recommendedName>
        <fullName evidence="2">YdbS-like PH domain-containing protein</fullName>
    </recommendedName>
</protein>
<feature type="transmembrane region" description="Helical" evidence="1">
    <location>
        <begin position="290"/>
        <end position="310"/>
    </location>
</feature>
<name>A0A1Q5PLE9_9ACTO</name>
<dbReference type="Pfam" id="PF03703">
    <property type="entry name" value="bPH_2"/>
    <property type="match status" value="2"/>
</dbReference>
<dbReference type="PANTHER" id="PTHR34473:SF2">
    <property type="entry name" value="UPF0699 TRANSMEMBRANE PROTEIN YDBT"/>
    <property type="match status" value="1"/>
</dbReference>
<sequence>MIENDPDRNWQKVHWISPLARTGSFLVLILTFLIYQQRELLVQLYQLLSTSDGRTFQIALWSTIGGILGVLLLFLIYSYLAWRRMGYALEGDSVHFRSGIIFRNERQIRYSRIQAVDITRPLLSRPLGLGVLDIEAAGDGDSHISIAYLKVDQLADLRTQVLTLSEGAQAAPGQAQSGQAQSGQAQAGPAQANQARIDQASIDQAQPDSEAARTLPAATLETAAPVAGIRTVTGRGLARDEQEIGFYRLPVKRLLKTIALSLTFIIALIMTIAIIVMLVLSYVIPERQLVFRGILVGLLPFWLPYLNALWKTFNTHYHFMANVGVKGLRLHQGFTKTENQTLPPGKVHGIELKQPFLWRLGGWWDLHLSVAGFSRGENTQASLGLVPLAPAATLEEIHRTLNLLVGDQPISDPEKFWHDALYGSREEPSQFEVAPAASRIFDWFSFRRNALFLNEQIVVLRTGWLNRRVGILFVEHIQGQYLAQGPWQRRRELGTIQFATVARGATARKAKNFGAEQCARWSGQILERAMGPRRTGIANLWHQKALEMEAQAPKGEH</sequence>
<feature type="domain" description="YdbS-like PH" evidence="2">
    <location>
        <begin position="82"/>
        <end position="160"/>
    </location>
</feature>
<dbReference type="OrthoDB" id="3190163at2"/>
<keyword evidence="1" id="KW-1133">Transmembrane helix</keyword>
<evidence type="ECO:0000313" key="4">
    <source>
        <dbReference type="Proteomes" id="UP000186785"/>
    </source>
</evidence>
<reference evidence="3 4" key="1">
    <citation type="submission" date="2016-11" db="EMBL/GenBank/DDBJ databases">
        <title>Actinomyces gypaetusis sp. nov. isolated from the vulture Gypaetus barbatus in Qinghai Tibet Plateau China.</title>
        <authorList>
            <person name="Meng X."/>
        </authorList>
    </citation>
    <scope>NUCLEOTIDE SEQUENCE [LARGE SCALE GENOMIC DNA]</scope>
    <source>
        <strain evidence="3 4">VUL4_2</strain>
    </source>
</reference>
<feature type="transmembrane region" description="Helical" evidence="1">
    <location>
        <begin position="18"/>
        <end position="38"/>
    </location>
</feature>
<proteinExistence type="predicted"/>
<dbReference type="InterPro" id="IPR005182">
    <property type="entry name" value="YdbS-like_PH"/>
</dbReference>
<accession>A0A1Q5PLE9</accession>
<dbReference type="Proteomes" id="UP000186785">
    <property type="component" value="Unassembled WGS sequence"/>
</dbReference>
<evidence type="ECO:0000259" key="2">
    <source>
        <dbReference type="Pfam" id="PF03703"/>
    </source>
</evidence>
<keyword evidence="1" id="KW-0472">Membrane</keyword>
<evidence type="ECO:0000313" key="3">
    <source>
        <dbReference type="EMBL" id="OKL47870.1"/>
    </source>
</evidence>
<feature type="domain" description="YdbS-like PH" evidence="2">
    <location>
        <begin position="450"/>
        <end position="504"/>
    </location>
</feature>
<dbReference type="PANTHER" id="PTHR34473">
    <property type="entry name" value="UPF0699 TRANSMEMBRANE PROTEIN YDBS"/>
    <property type="match status" value="1"/>
</dbReference>
<dbReference type="EMBL" id="MQSV01000003">
    <property type="protein sequence ID" value="OKL47870.1"/>
    <property type="molecule type" value="Genomic_DNA"/>
</dbReference>
<keyword evidence="4" id="KW-1185">Reference proteome</keyword>
<comment type="caution">
    <text evidence="3">The sequence shown here is derived from an EMBL/GenBank/DDBJ whole genome shotgun (WGS) entry which is preliminary data.</text>
</comment>
<organism evidence="3 4">
    <name type="scientific">Boudabousia liubingyangii</name>
    <dbReference type="NCBI Taxonomy" id="1921764"/>
    <lineage>
        <taxon>Bacteria</taxon>
        <taxon>Bacillati</taxon>
        <taxon>Actinomycetota</taxon>
        <taxon>Actinomycetes</taxon>
        <taxon>Actinomycetales</taxon>
        <taxon>Actinomycetaceae</taxon>
        <taxon>Boudabousia</taxon>
    </lineage>
</organism>
<keyword evidence="1" id="KW-0812">Transmembrane</keyword>
<gene>
    <name evidence="3" type="ORF">BSR29_05105</name>
</gene>
<evidence type="ECO:0000256" key="1">
    <source>
        <dbReference type="SAM" id="Phobius"/>
    </source>
</evidence>